<dbReference type="Proteomes" id="UP000283429">
    <property type="component" value="Unassembled WGS sequence"/>
</dbReference>
<accession>A0A414H887</accession>
<dbReference type="AlphaFoldDB" id="A0A414H887"/>
<organism evidence="1 2">
    <name type="scientific">Phocaeicola vulgatus</name>
    <name type="common">Bacteroides vulgatus</name>
    <dbReference type="NCBI Taxonomy" id="821"/>
    <lineage>
        <taxon>Bacteria</taxon>
        <taxon>Pseudomonadati</taxon>
        <taxon>Bacteroidota</taxon>
        <taxon>Bacteroidia</taxon>
        <taxon>Bacteroidales</taxon>
        <taxon>Bacteroidaceae</taxon>
        <taxon>Phocaeicola</taxon>
    </lineage>
</organism>
<name>A0A414H887_PHOVU</name>
<protein>
    <submittedName>
        <fullName evidence="1">Uncharacterized protein</fullName>
    </submittedName>
</protein>
<evidence type="ECO:0000313" key="1">
    <source>
        <dbReference type="EMBL" id="RHD79692.1"/>
    </source>
</evidence>
<gene>
    <name evidence="1" type="ORF">DW783_10845</name>
</gene>
<evidence type="ECO:0000313" key="2">
    <source>
        <dbReference type="Proteomes" id="UP000283429"/>
    </source>
</evidence>
<dbReference type="EMBL" id="QSJM01000029">
    <property type="protein sequence ID" value="RHD79692.1"/>
    <property type="molecule type" value="Genomic_DNA"/>
</dbReference>
<proteinExistence type="predicted"/>
<reference evidence="1 2" key="1">
    <citation type="submission" date="2018-08" db="EMBL/GenBank/DDBJ databases">
        <title>A genome reference for cultivated species of the human gut microbiota.</title>
        <authorList>
            <person name="Zou Y."/>
            <person name="Xue W."/>
            <person name="Luo G."/>
        </authorList>
    </citation>
    <scope>NUCLEOTIDE SEQUENCE [LARGE SCALE GENOMIC DNA]</scope>
    <source>
        <strain evidence="1 2">AM30-40</strain>
    </source>
</reference>
<dbReference type="RefSeq" id="WP_101602773.1">
    <property type="nucleotide sequence ID" value="NZ_JADNJS010000006.1"/>
</dbReference>
<sequence>MKPYRRKDIRNIPGELSISKGLAVFNEATLETGLVGDVSGECISVPVRVTADKQLLTDDVVMPLKDCREADTEQKIALQRLLNKRHLVWDRRKGALSESMYIPKDGQQVKVSLLDEHVILGAFKEIDRKGNLVLYCLMEEDGTLRHSLHEEIGVAENWQITPIGTSARSRFADALHREGIVWNGRLKRLEPLEIHINRGGKYYYLNDVLEICECRDSSRPSDRKRLECGNYFREHKDAELVCDCVRSIVKLNRGKDVRR</sequence>
<comment type="caution">
    <text evidence="1">The sequence shown here is derived from an EMBL/GenBank/DDBJ whole genome shotgun (WGS) entry which is preliminary data.</text>
</comment>